<dbReference type="EMBL" id="RAPK01000008">
    <property type="protein sequence ID" value="RKD73511.1"/>
    <property type="molecule type" value="Genomic_DNA"/>
</dbReference>
<sequence length="194" mass="22917">MRQKKSYFHEQPLFYLRTLKEEDAADVWSYLSRPEVVKHYGMEPLRSVQEAVEEIQWYHDIESDGTGCRFGIVLQDHERVIGSCGFHNWHQKSGRAEVAMELHPSFWGLHIMTHAMHVILEYGFRSMNLEVVTALVKRENLSSQRLMEKLDFQQASSVKDGVYTYYAAKKDRQLIKDEERCFSIWKQKPRAFIT</sequence>
<dbReference type="InterPro" id="IPR000182">
    <property type="entry name" value="GNAT_dom"/>
</dbReference>
<dbReference type="Gene3D" id="3.40.630.30">
    <property type="match status" value="1"/>
</dbReference>
<keyword evidence="2" id="KW-0808">Transferase</keyword>
<proteinExistence type="predicted"/>
<dbReference type="Proteomes" id="UP000285120">
    <property type="component" value="Unassembled WGS sequence"/>
</dbReference>
<gene>
    <name evidence="2" type="ORF">ATL39_1807</name>
</gene>
<protein>
    <submittedName>
        <fullName evidence="2">Ribosomal-protein-alanine N-acetyltransferase</fullName>
    </submittedName>
</protein>
<accession>A0A419V4Z1</accession>
<keyword evidence="3" id="KW-1185">Reference proteome</keyword>
<organism evidence="2 3">
    <name type="scientific">Sinobaca qinghaiensis</name>
    <dbReference type="NCBI Taxonomy" id="342944"/>
    <lineage>
        <taxon>Bacteria</taxon>
        <taxon>Bacillati</taxon>
        <taxon>Bacillota</taxon>
        <taxon>Bacilli</taxon>
        <taxon>Bacillales</taxon>
        <taxon>Sporolactobacillaceae</taxon>
        <taxon>Sinobaca</taxon>
    </lineage>
</organism>
<dbReference type="GO" id="GO:0008999">
    <property type="term" value="F:protein-N-terminal-alanine acetyltransferase activity"/>
    <property type="evidence" value="ECO:0007669"/>
    <property type="project" value="TreeGrafter"/>
</dbReference>
<feature type="domain" description="N-acetyltransferase" evidence="1">
    <location>
        <begin position="14"/>
        <end position="172"/>
    </location>
</feature>
<evidence type="ECO:0000259" key="1">
    <source>
        <dbReference type="PROSITE" id="PS51186"/>
    </source>
</evidence>
<name>A0A419V4Z1_9BACL</name>
<dbReference type="InterPro" id="IPR016181">
    <property type="entry name" value="Acyl_CoA_acyltransferase"/>
</dbReference>
<dbReference type="PANTHER" id="PTHR43792:SF9">
    <property type="entry name" value="RIBOSOMAL-PROTEIN-ALANINE ACETYLTRANSFERASE"/>
    <property type="match status" value="1"/>
</dbReference>
<dbReference type="SUPFAM" id="SSF55729">
    <property type="entry name" value="Acyl-CoA N-acyltransferases (Nat)"/>
    <property type="match status" value="1"/>
</dbReference>
<dbReference type="PROSITE" id="PS51186">
    <property type="entry name" value="GNAT"/>
    <property type="match status" value="1"/>
</dbReference>
<evidence type="ECO:0000313" key="2">
    <source>
        <dbReference type="EMBL" id="RKD73511.1"/>
    </source>
</evidence>
<evidence type="ECO:0000313" key="3">
    <source>
        <dbReference type="Proteomes" id="UP000285120"/>
    </source>
</evidence>
<dbReference type="Pfam" id="PF13302">
    <property type="entry name" value="Acetyltransf_3"/>
    <property type="match status" value="1"/>
</dbReference>
<reference evidence="2 3" key="1">
    <citation type="submission" date="2018-09" db="EMBL/GenBank/DDBJ databases">
        <title>Genomic Encyclopedia of Archaeal and Bacterial Type Strains, Phase II (KMG-II): from individual species to whole genera.</title>
        <authorList>
            <person name="Goeker M."/>
        </authorList>
    </citation>
    <scope>NUCLEOTIDE SEQUENCE [LARGE SCALE GENOMIC DNA]</scope>
    <source>
        <strain evidence="2 3">DSM 17008</strain>
    </source>
</reference>
<comment type="caution">
    <text evidence="2">The sequence shown here is derived from an EMBL/GenBank/DDBJ whole genome shotgun (WGS) entry which is preliminary data.</text>
</comment>
<dbReference type="GO" id="GO:0005737">
    <property type="term" value="C:cytoplasm"/>
    <property type="evidence" value="ECO:0007669"/>
    <property type="project" value="TreeGrafter"/>
</dbReference>
<dbReference type="AlphaFoldDB" id="A0A419V4Z1"/>
<dbReference type="InterPro" id="IPR051531">
    <property type="entry name" value="N-acetyltransferase"/>
</dbReference>
<dbReference type="PANTHER" id="PTHR43792">
    <property type="entry name" value="GNAT FAMILY, PUTATIVE (AFU_ORTHOLOGUE AFUA_3G00765)-RELATED-RELATED"/>
    <property type="match status" value="1"/>
</dbReference>
<dbReference type="RefSeq" id="WP_170146883.1">
    <property type="nucleotide sequence ID" value="NZ_RAPK01000008.1"/>
</dbReference>